<proteinExistence type="predicted"/>
<dbReference type="Pfam" id="PF13088">
    <property type="entry name" value="BNR_2"/>
    <property type="match status" value="1"/>
</dbReference>
<reference evidence="2" key="2">
    <citation type="journal article" date="2021" name="PeerJ">
        <title>Extensive microbial diversity within the chicken gut microbiome revealed by metagenomics and culture.</title>
        <authorList>
            <person name="Gilroy R."/>
            <person name="Ravi A."/>
            <person name="Getino M."/>
            <person name="Pursley I."/>
            <person name="Horton D.L."/>
            <person name="Alikhan N.F."/>
            <person name="Baker D."/>
            <person name="Gharbi K."/>
            <person name="Hall N."/>
            <person name="Watson M."/>
            <person name="Adriaenssens E.M."/>
            <person name="Foster-Nyarko E."/>
            <person name="Jarju S."/>
            <person name="Secka A."/>
            <person name="Antonio M."/>
            <person name="Oren A."/>
            <person name="Chaudhuri R.R."/>
            <person name="La Ragione R."/>
            <person name="Hildebrand F."/>
            <person name="Pallen M.J."/>
        </authorList>
    </citation>
    <scope>NUCLEOTIDE SEQUENCE</scope>
    <source>
        <strain evidence="2">CHK183-6373</strain>
    </source>
</reference>
<dbReference type="Gene3D" id="2.120.10.10">
    <property type="match status" value="1"/>
</dbReference>
<dbReference type="PANTHER" id="PTHR43752">
    <property type="entry name" value="BNR/ASP-BOX REPEAT FAMILY PROTEIN"/>
    <property type="match status" value="1"/>
</dbReference>
<name>A0A9D1P8F4_9FIRM</name>
<dbReference type="InterPro" id="IPR011040">
    <property type="entry name" value="Sialidase"/>
</dbReference>
<dbReference type="SUPFAM" id="SSF50939">
    <property type="entry name" value="Sialidases"/>
    <property type="match status" value="1"/>
</dbReference>
<reference evidence="2" key="1">
    <citation type="submission" date="2020-10" db="EMBL/GenBank/DDBJ databases">
        <authorList>
            <person name="Gilroy R."/>
        </authorList>
    </citation>
    <scope>NUCLEOTIDE SEQUENCE</scope>
    <source>
        <strain evidence="2">CHK183-6373</strain>
    </source>
</reference>
<dbReference type="Proteomes" id="UP000886884">
    <property type="component" value="Unassembled WGS sequence"/>
</dbReference>
<sequence length="368" mass="40169">MGGNAMLGKIILDLPPSPGNPRNSEGAMLRLNDGSILFIYSRFCGSDAADDAAADLYALISDDEGEHFHSLGPVVFHAETSAKNVMSVSLLRMENGDIGLFYLERRGETDMRMMLRRSADEGRTWTDPAICMPNSGYYVVNNDRVLRLCSGRILLPAALHRLSLRDDGSTRFDSRADFLCVYSDDDGRTWREGAGKCALAPAGPSQTGLQEPGVVELEPGMLWAWARTDLGRQYETFSLDGGETWTPAAPSAFTGPMSPLSIKRLPDGSLLAVYNPIPLYNGRPEIVNGVWTGGRTPLCLARMRNRTQSAPHPIAIEDDPASGYCYVSIFPAKDGVLLSYCAGGPNDGSCLNRLRIRKIRYEELPAEA</sequence>
<dbReference type="PANTHER" id="PTHR43752:SF2">
    <property type="entry name" value="BNR_ASP-BOX REPEAT FAMILY PROTEIN"/>
    <property type="match status" value="1"/>
</dbReference>
<dbReference type="AlphaFoldDB" id="A0A9D1P8F4"/>
<gene>
    <name evidence="2" type="ORF">IAA64_09485</name>
</gene>
<evidence type="ECO:0000313" key="3">
    <source>
        <dbReference type="Proteomes" id="UP000886884"/>
    </source>
</evidence>
<dbReference type="CDD" id="cd15482">
    <property type="entry name" value="Sialidase_non-viral"/>
    <property type="match status" value="1"/>
</dbReference>
<accession>A0A9D1P8F4</accession>
<dbReference type="EMBL" id="DVOT01000170">
    <property type="protein sequence ID" value="HIV28192.1"/>
    <property type="molecule type" value="Genomic_DNA"/>
</dbReference>
<protein>
    <submittedName>
        <fullName evidence="2">Exo-alpha-sialidase</fullName>
    </submittedName>
</protein>
<dbReference type="InterPro" id="IPR036278">
    <property type="entry name" value="Sialidase_sf"/>
</dbReference>
<evidence type="ECO:0000313" key="2">
    <source>
        <dbReference type="EMBL" id="HIV28192.1"/>
    </source>
</evidence>
<comment type="caution">
    <text evidence="2">The sequence shown here is derived from an EMBL/GenBank/DDBJ whole genome shotgun (WGS) entry which is preliminary data.</text>
</comment>
<evidence type="ECO:0000259" key="1">
    <source>
        <dbReference type="Pfam" id="PF13088"/>
    </source>
</evidence>
<feature type="domain" description="Sialidase" evidence="1">
    <location>
        <begin position="86"/>
        <end position="336"/>
    </location>
</feature>
<organism evidence="2 3">
    <name type="scientific">Candidatus Ornithocaccomicrobium faecavium</name>
    <dbReference type="NCBI Taxonomy" id="2840890"/>
    <lineage>
        <taxon>Bacteria</taxon>
        <taxon>Bacillati</taxon>
        <taxon>Bacillota</taxon>
        <taxon>Clostridia</taxon>
        <taxon>Candidatus Ornithocaccomicrobium</taxon>
    </lineage>
</organism>